<sequence>MSIHMIGWLNKVPIRKFGTISGNYIILNNGFSPNSDGINDEFILYVNNADSWEFEAFDLEGRPVFQSAGTISGNSATLWDGTGKYYSGTYACIVRFKNSFGRFIDKAYMVGVIY</sequence>
<proteinExistence type="predicted"/>
<evidence type="ECO:0000313" key="1">
    <source>
        <dbReference type="EMBL" id="MCY1722822.1"/>
    </source>
</evidence>
<dbReference type="Proteomes" id="UP001145087">
    <property type="component" value="Unassembled WGS sequence"/>
</dbReference>
<dbReference type="EMBL" id="JAPOHD010000064">
    <property type="protein sequence ID" value="MCY1722822.1"/>
    <property type="molecule type" value="Genomic_DNA"/>
</dbReference>
<keyword evidence="2" id="KW-1185">Reference proteome</keyword>
<organism evidence="1 2">
    <name type="scientific">Draconibacterium aestuarii</name>
    <dbReference type="NCBI Taxonomy" id="2998507"/>
    <lineage>
        <taxon>Bacteria</taxon>
        <taxon>Pseudomonadati</taxon>
        <taxon>Bacteroidota</taxon>
        <taxon>Bacteroidia</taxon>
        <taxon>Marinilabiliales</taxon>
        <taxon>Prolixibacteraceae</taxon>
        <taxon>Draconibacterium</taxon>
    </lineage>
</organism>
<dbReference type="RefSeq" id="WP_343335147.1">
    <property type="nucleotide sequence ID" value="NZ_JAPOHD010000064.1"/>
</dbReference>
<gene>
    <name evidence="1" type="ORF">OU798_20915</name>
</gene>
<dbReference type="AlphaFoldDB" id="A0A9X3FAN5"/>
<name>A0A9X3FAN5_9BACT</name>
<dbReference type="Pfam" id="PF13585">
    <property type="entry name" value="CHU_C"/>
    <property type="match status" value="1"/>
</dbReference>
<reference evidence="1" key="1">
    <citation type="submission" date="2022-11" db="EMBL/GenBank/DDBJ databases">
        <title>Marilongibacter aestuarii gen. nov., sp. nov., isolated from tidal flat sediment.</title>
        <authorList>
            <person name="Jiayan W."/>
        </authorList>
    </citation>
    <scope>NUCLEOTIDE SEQUENCE</scope>
    <source>
        <strain evidence="1">Z1-6</strain>
    </source>
</reference>
<comment type="caution">
    <text evidence="1">The sequence shown here is derived from an EMBL/GenBank/DDBJ whole genome shotgun (WGS) entry which is preliminary data.</text>
</comment>
<protein>
    <submittedName>
        <fullName evidence="1">Gliding motility-associated C-terminal domain-containing protein</fullName>
    </submittedName>
</protein>
<evidence type="ECO:0000313" key="2">
    <source>
        <dbReference type="Proteomes" id="UP001145087"/>
    </source>
</evidence>
<accession>A0A9X3FAN5</accession>